<keyword evidence="2" id="KW-1185">Reference proteome</keyword>
<protein>
    <submittedName>
        <fullName evidence="1">Uncharacterized protein</fullName>
    </submittedName>
</protein>
<gene>
    <name evidence="1" type="ORF">ACCO45_013511</name>
</gene>
<dbReference type="EMBL" id="JBGNUJ010000013">
    <property type="protein sequence ID" value="KAL3951794.1"/>
    <property type="molecule type" value="Genomic_DNA"/>
</dbReference>
<proteinExistence type="predicted"/>
<sequence length="226" mass="22240">MLLTTIVTLALGLSPTLAQSTTSTAASILPSSVPASCQRCLSAALAAVCPNDVPSPRYNDCLCAVRGPVWRAVAACLADVACRGHEPAIVRTYADHCVPFRRPWCVVGPVDGGDGDIVVSLVPGIVCTGSLSTLTSTTGAKSATKTDTTATETSSASETSKAGTASSTASETTATASGSSASPSTSGGTKTASTSAPVSTAGAALAPRIGETHLFAAVLAAIAGVL</sequence>
<comment type="caution">
    <text evidence="1">The sequence shown here is derived from an EMBL/GenBank/DDBJ whole genome shotgun (WGS) entry which is preliminary data.</text>
</comment>
<dbReference type="Proteomes" id="UP001638806">
    <property type="component" value="Unassembled WGS sequence"/>
</dbReference>
<accession>A0ACC4D860</accession>
<reference evidence="1" key="1">
    <citation type="submission" date="2024-12" db="EMBL/GenBank/DDBJ databases">
        <title>Comparative genomics and development of molecular markers within Purpureocillium lilacinum and among Purpureocillium species.</title>
        <authorList>
            <person name="Yeh Z.-Y."/>
            <person name="Ni N.-T."/>
            <person name="Lo P.-H."/>
            <person name="Mushyakhwo K."/>
            <person name="Lin C.-F."/>
            <person name="Nai Y.-S."/>
        </authorList>
    </citation>
    <scope>NUCLEOTIDE SEQUENCE</scope>
    <source>
        <strain evidence="1">NCHU-NPUST-175</strain>
    </source>
</reference>
<name>A0ACC4D860_PURLI</name>
<organism evidence="1 2">
    <name type="scientific">Purpureocillium lilacinum</name>
    <name type="common">Paecilomyces lilacinus</name>
    <dbReference type="NCBI Taxonomy" id="33203"/>
    <lineage>
        <taxon>Eukaryota</taxon>
        <taxon>Fungi</taxon>
        <taxon>Dikarya</taxon>
        <taxon>Ascomycota</taxon>
        <taxon>Pezizomycotina</taxon>
        <taxon>Sordariomycetes</taxon>
        <taxon>Hypocreomycetidae</taxon>
        <taxon>Hypocreales</taxon>
        <taxon>Ophiocordycipitaceae</taxon>
        <taxon>Purpureocillium</taxon>
    </lineage>
</organism>
<evidence type="ECO:0000313" key="1">
    <source>
        <dbReference type="EMBL" id="KAL3951794.1"/>
    </source>
</evidence>
<evidence type="ECO:0000313" key="2">
    <source>
        <dbReference type="Proteomes" id="UP001638806"/>
    </source>
</evidence>